<dbReference type="InterPro" id="IPR010496">
    <property type="entry name" value="AL/BT2_dom"/>
</dbReference>
<protein>
    <recommendedName>
        <fullName evidence="2">3-keto-alpha-glucoside-1,2-lyase/3-keto-2-hydroxy-glucal hydratase domain-containing protein</fullName>
    </recommendedName>
</protein>
<feature type="domain" description="3-keto-alpha-glucoside-1,2-lyase/3-keto-2-hydroxy-glucal hydratase" evidence="2">
    <location>
        <begin position="66"/>
        <end position="238"/>
    </location>
</feature>
<dbReference type="RefSeq" id="WP_092897833.1">
    <property type="nucleotide sequence ID" value="NZ_FOKK01000008.1"/>
</dbReference>
<keyword evidence="1" id="KW-0732">Signal</keyword>
<proteinExistence type="predicted"/>
<evidence type="ECO:0000313" key="4">
    <source>
        <dbReference type="Proteomes" id="UP000198790"/>
    </source>
</evidence>
<gene>
    <name evidence="3" type="ORF">SAMN04489723_108154</name>
</gene>
<feature type="chain" id="PRO_5011681018" description="3-keto-alpha-glucoside-1,2-lyase/3-keto-2-hydroxy-glucal hydratase domain-containing protein" evidence="1">
    <location>
        <begin position="24"/>
        <end position="595"/>
    </location>
</feature>
<evidence type="ECO:0000259" key="2">
    <source>
        <dbReference type="Pfam" id="PF06439"/>
    </source>
</evidence>
<evidence type="ECO:0000313" key="3">
    <source>
        <dbReference type="EMBL" id="SFB37735.1"/>
    </source>
</evidence>
<dbReference type="OrthoDB" id="938897at2"/>
<sequence>MILKKHVCLLTAALAIQIGTIQAQQNPVKLNLGSFEGNKGSWTEVGKVWANPVIPNELQSASGAGIMANLPTKKTHGADIISTDKFGDVDLSLEYMVAPGSNSGVYLQGNYEIQILDSWTTTNTKPGDNGGIYQRWDESKPDGQKGYQGYAPRQNASKAPGVWQKLEVSFQAAKFDASGNKIENARFLFIKLNGVTIHENVEVFGPTRGAMSGKDVAEGPLRIQGDHGAVAFRNIEITPFNAKTPTVSKVSYETFQGSFNNLEELAGKSSVAKGSVASLSEVPASVSDVNLTKYTANLNVAEAGEYQITLQVPGGLAGFATGSESISNLTDRGVRVNKQLKAGDNPIQIIASKNRNWSVDGFNLAISGPGLRSTNLLVSEAGASQDTDPILVDADETPVLRSFRDYPGSKRLSHVVSVASKEQVNYAYDMETGTLIQVWRGLFLDATPMWNSRGNGVSIPRGAVINLSNPAVNAVSSDYSASKEFRTKGYQLKNGSEDIIFSYLLNGESVKDEIKVLETGKGINRSVSGIGNGFYKVAAGTEIQKINKGYYLLPETGLYLEYDESTYGAPVAHTTDGNAGIFLPAKGNIVYNLLF</sequence>
<dbReference type="EMBL" id="FOKK01000008">
    <property type="protein sequence ID" value="SFB37735.1"/>
    <property type="molecule type" value="Genomic_DNA"/>
</dbReference>
<reference evidence="3 4" key="1">
    <citation type="submission" date="2016-10" db="EMBL/GenBank/DDBJ databases">
        <authorList>
            <person name="de Groot N.N."/>
        </authorList>
    </citation>
    <scope>NUCLEOTIDE SEQUENCE [LARGE SCALE GENOMIC DNA]</scope>
    <source>
        <strain evidence="3 4">DSM 23399</strain>
    </source>
</reference>
<evidence type="ECO:0000256" key="1">
    <source>
        <dbReference type="SAM" id="SignalP"/>
    </source>
</evidence>
<feature type="signal peptide" evidence="1">
    <location>
        <begin position="1"/>
        <end position="23"/>
    </location>
</feature>
<accession>A0A1I1AI78</accession>
<name>A0A1I1AI78_9BACT</name>
<dbReference type="AlphaFoldDB" id="A0A1I1AI78"/>
<dbReference type="Pfam" id="PF06439">
    <property type="entry name" value="3keto-disac_hyd"/>
    <property type="match status" value="1"/>
</dbReference>
<dbReference type="Gene3D" id="2.60.120.560">
    <property type="entry name" value="Exo-inulinase, domain 1"/>
    <property type="match status" value="1"/>
</dbReference>
<keyword evidence="4" id="KW-1185">Reference proteome</keyword>
<organism evidence="3 4">
    <name type="scientific">Algoriphagus aquimarinus</name>
    <dbReference type="NCBI Taxonomy" id="237018"/>
    <lineage>
        <taxon>Bacteria</taxon>
        <taxon>Pseudomonadati</taxon>
        <taxon>Bacteroidota</taxon>
        <taxon>Cytophagia</taxon>
        <taxon>Cytophagales</taxon>
        <taxon>Cyclobacteriaceae</taxon>
        <taxon>Algoriphagus</taxon>
    </lineage>
</organism>
<dbReference type="GO" id="GO:0016787">
    <property type="term" value="F:hydrolase activity"/>
    <property type="evidence" value="ECO:0007669"/>
    <property type="project" value="InterPro"/>
</dbReference>
<dbReference type="Proteomes" id="UP000198790">
    <property type="component" value="Unassembled WGS sequence"/>
</dbReference>
<dbReference type="STRING" id="237018.SAMN04489723_108154"/>